<dbReference type="EMBL" id="CM040460">
    <property type="protein sequence ID" value="MCI4380372.1"/>
    <property type="molecule type" value="Genomic_DNA"/>
</dbReference>
<accession>A0ACC5WMU9</accession>
<sequence length="79" mass="8555">MVFNSAMFVCVLNGGRCACAEPVHMAALALCDPDAVFSRSASCFSGCCCQIKGVRLLKIRAYTHKIHTEPFLKTMPSAQ</sequence>
<name>A0ACC5WMU9_PANGG</name>
<dbReference type="Proteomes" id="UP000829447">
    <property type="component" value="Linkage Group LG7"/>
</dbReference>
<reference evidence="1 2" key="1">
    <citation type="journal article" date="2022" name="bioRxiv">
        <title>An ancient truncated duplication of the anti-Mullerian hormone receptor type 2 gene is a potential conserved master sex determinant in the Pangasiidae catfish family.</title>
        <authorList>
            <person name="Wen M."/>
            <person name="Pan Q."/>
            <person name="Jouanno E."/>
            <person name="Montfort J."/>
            <person name="Zahm M."/>
            <person name="Cabau C."/>
            <person name="Klopp C."/>
            <person name="Iampietro C."/>
            <person name="Roques C."/>
            <person name="Bouchez O."/>
            <person name="Castinel A."/>
            <person name="Donnadieu C."/>
            <person name="Parrinello H."/>
            <person name="Poncet C."/>
            <person name="Belmonte E."/>
            <person name="Gautier V."/>
            <person name="Avarre J.-C."/>
            <person name="Dugue R."/>
            <person name="Gustiano R."/>
            <person name="Ha T.T.T."/>
            <person name="Campet M."/>
            <person name="Sriphairoj K."/>
            <person name="Ribolli J."/>
            <person name="de Almeida F.L."/>
            <person name="Desvignes T."/>
            <person name="Postlethwait J.H."/>
            <person name="Bucao C.F."/>
            <person name="Robinson-Rechavi M."/>
            <person name="Bobe J."/>
            <person name="Herpin A."/>
            <person name="Guiguen Y."/>
        </authorList>
    </citation>
    <scope>NUCLEOTIDE SEQUENCE [LARGE SCALE GENOMIC DNA]</scope>
    <source>
        <strain evidence="1">YG-Dec2019</strain>
    </source>
</reference>
<comment type="caution">
    <text evidence="1">The sequence shown here is derived from an EMBL/GenBank/DDBJ whole genome shotgun (WGS) entry which is preliminary data.</text>
</comment>
<proteinExistence type="predicted"/>
<organism evidence="1 2">
    <name type="scientific">Pangasianodon gigas</name>
    <name type="common">Mekong giant catfish</name>
    <name type="synonym">Pangasius gigas</name>
    <dbReference type="NCBI Taxonomy" id="30993"/>
    <lineage>
        <taxon>Eukaryota</taxon>
        <taxon>Metazoa</taxon>
        <taxon>Chordata</taxon>
        <taxon>Craniata</taxon>
        <taxon>Vertebrata</taxon>
        <taxon>Euteleostomi</taxon>
        <taxon>Actinopterygii</taxon>
        <taxon>Neopterygii</taxon>
        <taxon>Teleostei</taxon>
        <taxon>Ostariophysi</taxon>
        <taxon>Siluriformes</taxon>
        <taxon>Pangasiidae</taxon>
        <taxon>Pangasianodon</taxon>
    </lineage>
</organism>
<keyword evidence="2" id="KW-1185">Reference proteome</keyword>
<evidence type="ECO:0000313" key="1">
    <source>
        <dbReference type="EMBL" id="MCI4380372.1"/>
    </source>
</evidence>
<evidence type="ECO:0000313" key="2">
    <source>
        <dbReference type="Proteomes" id="UP000829447"/>
    </source>
</evidence>
<gene>
    <name evidence="1" type="ORF">PGIGA_G00239080</name>
</gene>
<protein>
    <submittedName>
        <fullName evidence="1">Uncharacterized protein</fullName>
    </submittedName>
</protein>